<organism evidence="2 3">
    <name type="scientific">Methylobacterium tardum</name>
    <dbReference type="NCBI Taxonomy" id="374432"/>
    <lineage>
        <taxon>Bacteria</taxon>
        <taxon>Pseudomonadati</taxon>
        <taxon>Pseudomonadota</taxon>
        <taxon>Alphaproteobacteria</taxon>
        <taxon>Hyphomicrobiales</taxon>
        <taxon>Methylobacteriaceae</taxon>
        <taxon>Methylobacterium</taxon>
    </lineage>
</organism>
<sequence length="185" mass="20842">MRAARTLKHSYSIRLSEIHLRPHTRGMKHSIQISRRNPERKKRQNKVTVPARVGPHVKLVFSEMFRQRVTYDEIEQGSGVLRSTLKAWRVKNRPGLETLEAVFGFLGFDFVPVPRARVLPPEILAELQPIADRLGTEMPRLIEAVTMIAAGVRERVPTQAEPAPVFIPAEVSIIRQSEGPSPCAA</sequence>
<proteinExistence type="predicted"/>
<dbReference type="EMBL" id="BSPL01000020">
    <property type="protein sequence ID" value="GLS72328.1"/>
    <property type="molecule type" value="Genomic_DNA"/>
</dbReference>
<name>A0AA37WVM8_9HYPH</name>
<protein>
    <submittedName>
        <fullName evidence="2">Uncharacterized protein</fullName>
    </submittedName>
</protein>
<reference evidence="3" key="1">
    <citation type="journal article" date="2019" name="Int. J. Syst. Evol. Microbiol.">
        <title>The Global Catalogue of Microorganisms (GCM) 10K type strain sequencing project: providing services to taxonomists for standard genome sequencing and annotation.</title>
        <authorList>
            <consortium name="The Broad Institute Genomics Platform"/>
            <consortium name="The Broad Institute Genome Sequencing Center for Infectious Disease"/>
            <person name="Wu L."/>
            <person name="Ma J."/>
        </authorList>
    </citation>
    <scope>NUCLEOTIDE SEQUENCE [LARGE SCALE GENOMIC DNA]</scope>
    <source>
        <strain evidence="3">NBRC 103632</strain>
    </source>
</reference>
<keyword evidence="3" id="KW-1185">Reference proteome</keyword>
<evidence type="ECO:0000313" key="2">
    <source>
        <dbReference type="EMBL" id="GLS72328.1"/>
    </source>
</evidence>
<dbReference type="Proteomes" id="UP001157440">
    <property type="component" value="Unassembled WGS sequence"/>
</dbReference>
<accession>A0AA37WVM8</accession>
<evidence type="ECO:0000256" key="1">
    <source>
        <dbReference type="SAM" id="MobiDB-lite"/>
    </source>
</evidence>
<feature type="region of interest" description="Disordered" evidence="1">
    <location>
        <begin position="25"/>
        <end position="45"/>
    </location>
</feature>
<comment type="caution">
    <text evidence="2">The sequence shown here is derived from an EMBL/GenBank/DDBJ whole genome shotgun (WGS) entry which is preliminary data.</text>
</comment>
<dbReference type="AlphaFoldDB" id="A0AA37WVM8"/>
<evidence type="ECO:0000313" key="3">
    <source>
        <dbReference type="Proteomes" id="UP001157440"/>
    </source>
</evidence>
<gene>
    <name evidence="2" type="ORF">GCM10007890_43410</name>
</gene>